<evidence type="ECO:0000313" key="2">
    <source>
        <dbReference type="Proteomes" id="UP000664859"/>
    </source>
</evidence>
<keyword evidence="2" id="KW-1185">Reference proteome</keyword>
<dbReference type="EMBL" id="JAFCMP010000005">
    <property type="protein sequence ID" value="KAG5192464.1"/>
    <property type="molecule type" value="Genomic_DNA"/>
</dbReference>
<organism evidence="1 2">
    <name type="scientific">Tribonema minus</name>
    <dbReference type="NCBI Taxonomy" id="303371"/>
    <lineage>
        <taxon>Eukaryota</taxon>
        <taxon>Sar</taxon>
        <taxon>Stramenopiles</taxon>
        <taxon>Ochrophyta</taxon>
        <taxon>PX clade</taxon>
        <taxon>Xanthophyceae</taxon>
        <taxon>Tribonematales</taxon>
        <taxon>Tribonemataceae</taxon>
        <taxon>Tribonema</taxon>
    </lineage>
</organism>
<sequence length="473" mass="50050">MPKVSSKTHRNDAQQKLTLVRALRGELAKSKAAHAVCKKRLRRYEVQMREHFDFQRQDASPFTVLLEHQPGLLNTVFTFLGPGHWLYVAGISRGVRGIYLAAIAAANGVYKTTFKAALATTATLDLAVQARVYANSRALSLVAGEYAPLRVLEHARATIGDFIEGAPLSRGAARRSRLDVLVWQRQHFGGGGAALLGDAALSAVLREAAARGDTDVLGWAWAQAVAADADVDAAPLCAAAARGGHLRALQWLLATCPLTGEPARPVLRSPLLRAAAGGGHRHVMRWLEDALEVLVGADAVYAAAGGGQWELALELMARPVGGVTMDGLCHALLTGKSTEAHQLRWARERGGGDWSAAGRTDMLGRAMQAGNLAMADYLIAEGAQWPPCLAGPDHKLLYPLPVLQFAIARGCPWRNWSAAVCARLRSGGGAAGGRRAAAAAAAALAWAHAAGAPCHCDFTDSESEEDASEDEGV</sequence>
<protein>
    <submittedName>
        <fullName evidence="1">Uncharacterized protein</fullName>
    </submittedName>
</protein>
<proteinExistence type="predicted"/>
<dbReference type="AlphaFoldDB" id="A0A835ZHV7"/>
<accession>A0A835ZHV7</accession>
<evidence type="ECO:0000313" key="1">
    <source>
        <dbReference type="EMBL" id="KAG5192464.1"/>
    </source>
</evidence>
<gene>
    <name evidence="1" type="ORF">JKP88DRAFT_266164</name>
</gene>
<reference evidence="1" key="1">
    <citation type="submission" date="2021-02" db="EMBL/GenBank/DDBJ databases">
        <title>First Annotated Genome of the Yellow-green Alga Tribonema minus.</title>
        <authorList>
            <person name="Mahan K.M."/>
        </authorList>
    </citation>
    <scope>NUCLEOTIDE SEQUENCE</scope>
    <source>
        <strain evidence="1">UTEX B ZZ1240</strain>
    </source>
</reference>
<dbReference type="Proteomes" id="UP000664859">
    <property type="component" value="Unassembled WGS sequence"/>
</dbReference>
<name>A0A835ZHV7_9STRA</name>
<comment type="caution">
    <text evidence="1">The sequence shown here is derived from an EMBL/GenBank/DDBJ whole genome shotgun (WGS) entry which is preliminary data.</text>
</comment>